<feature type="compositionally biased region" description="Low complexity" evidence="1">
    <location>
        <begin position="1"/>
        <end position="18"/>
    </location>
</feature>
<evidence type="ECO:0000313" key="3">
    <source>
        <dbReference type="EMBL" id="TVY85571.1"/>
    </source>
</evidence>
<reference evidence="3 4" key="1">
    <citation type="submission" date="2018-05" db="EMBL/GenBank/DDBJ databases">
        <title>Genome sequencing and assembly of the regulated plant pathogen Lachnellula willkommii and related sister species for the development of diagnostic species identification markers.</title>
        <authorList>
            <person name="Giroux E."/>
            <person name="Bilodeau G."/>
        </authorList>
    </citation>
    <scope>NUCLEOTIDE SEQUENCE [LARGE SCALE GENOMIC DNA]</scope>
    <source>
        <strain evidence="3 4">CBS 268.59</strain>
    </source>
</reference>
<dbReference type="OrthoDB" id="4085451at2759"/>
<sequence length="209" mass="21899">MGNASSKVAAKAASKLSATNTARKYPTRSPPTSSPTTNARPRPSADAAAGPQVHPETKATSSRDQAINRDASDPDLALNARLQQLGPVQPNPTLSNSSAFNPPISTTSHFQPSSSAPSQSIFPNPASNPAVSLLTARYRLAEEAEKEFEGIGRRGAAGRTFLDVLTLRQVLVMRDKGVSQAEIERILELKSGVVGRLGGKDVVSATGSE</sequence>
<accession>A0A8T9CJH2</accession>
<gene>
    <name evidence="3" type="ORF">LSUE1_G000097</name>
</gene>
<dbReference type="EMBL" id="QGMK01000001">
    <property type="protein sequence ID" value="TVY85571.1"/>
    <property type="molecule type" value="Genomic_DNA"/>
</dbReference>
<organism evidence="3 4">
    <name type="scientific">Lachnellula suecica</name>
    <dbReference type="NCBI Taxonomy" id="602035"/>
    <lineage>
        <taxon>Eukaryota</taxon>
        <taxon>Fungi</taxon>
        <taxon>Dikarya</taxon>
        <taxon>Ascomycota</taxon>
        <taxon>Pezizomycotina</taxon>
        <taxon>Leotiomycetes</taxon>
        <taxon>Helotiales</taxon>
        <taxon>Lachnaceae</taxon>
        <taxon>Lachnellula</taxon>
    </lineage>
</organism>
<keyword evidence="4" id="KW-1185">Reference proteome</keyword>
<evidence type="ECO:0000259" key="2">
    <source>
        <dbReference type="Pfam" id="PF22943"/>
    </source>
</evidence>
<dbReference type="Pfam" id="PF22943">
    <property type="entry name" value="HTH_68"/>
    <property type="match status" value="1"/>
</dbReference>
<comment type="caution">
    <text evidence="3">The sequence shown here is derived from an EMBL/GenBank/DDBJ whole genome shotgun (WGS) entry which is preliminary data.</text>
</comment>
<protein>
    <recommendedName>
        <fullName evidence="2">Helix-turn-helix domain-containing protein</fullName>
    </recommendedName>
</protein>
<feature type="compositionally biased region" description="Polar residues" evidence="1">
    <location>
        <begin position="91"/>
        <end position="124"/>
    </location>
</feature>
<proteinExistence type="predicted"/>
<evidence type="ECO:0000256" key="1">
    <source>
        <dbReference type="SAM" id="MobiDB-lite"/>
    </source>
</evidence>
<feature type="domain" description="Helix-turn-helix" evidence="2">
    <location>
        <begin position="161"/>
        <end position="204"/>
    </location>
</feature>
<dbReference type="InterPro" id="IPR054448">
    <property type="entry name" value="HTH_put_ascomycetes"/>
</dbReference>
<dbReference type="AlphaFoldDB" id="A0A8T9CJH2"/>
<feature type="compositionally biased region" description="Low complexity" evidence="1">
    <location>
        <begin position="34"/>
        <end position="44"/>
    </location>
</feature>
<evidence type="ECO:0000313" key="4">
    <source>
        <dbReference type="Proteomes" id="UP000469558"/>
    </source>
</evidence>
<name>A0A8T9CJH2_9HELO</name>
<feature type="region of interest" description="Disordered" evidence="1">
    <location>
        <begin position="1"/>
        <end position="124"/>
    </location>
</feature>
<dbReference type="Proteomes" id="UP000469558">
    <property type="component" value="Unassembled WGS sequence"/>
</dbReference>